<keyword evidence="2" id="KW-1185">Reference proteome</keyword>
<dbReference type="GeneID" id="4909547"/>
<gene>
    <name evidence="1" type="ordered locus">Pcal_0532</name>
</gene>
<organism evidence="1 2">
    <name type="scientific">Pyrobaculum calidifontis (strain DSM 21063 / JCM 11548 / VA1)</name>
    <dbReference type="NCBI Taxonomy" id="410359"/>
    <lineage>
        <taxon>Archaea</taxon>
        <taxon>Thermoproteota</taxon>
        <taxon>Thermoprotei</taxon>
        <taxon>Thermoproteales</taxon>
        <taxon>Thermoproteaceae</taxon>
        <taxon>Pyrobaculum</taxon>
    </lineage>
</organism>
<reference evidence="1" key="1">
    <citation type="submission" date="2007-02" db="EMBL/GenBank/DDBJ databases">
        <title>Complete sequence of Pyrobaculum calidifontis JCM 11548.</title>
        <authorList>
            <consortium name="US DOE Joint Genome Institute"/>
            <person name="Copeland A."/>
            <person name="Lucas S."/>
            <person name="Lapidus A."/>
            <person name="Barry K."/>
            <person name="Glavina del Rio T."/>
            <person name="Dalin E."/>
            <person name="Tice H."/>
            <person name="Pitluck S."/>
            <person name="Chain P."/>
            <person name="Malfatti S."/>
            <person name="Shin M."/>
            <person name="Vergez L."/>
            <person name="Schmutz J."/>
            <person name="Larimer F."/>
            <person name="Land M."/>
            <person name="Hauser L."/>
            <person name="Kyrpides N."/>
            <person name="Mikhailova N."/>
            <person name="Cozen A.E."/>
            <person name="Fitz-Gibbon S.T."/>
            <person name="House C.H."/>
            <person name="Saltikov C."/>
            <person name="Lowe T.M."/>
            <person name="Richardson P."/>
        </authorList>
    </citation>
    <scope>NUCLEOTIDE SEQUENCE [LARGE SCALE GENOMIC DNA]</scope>
    <source>
        <strain evidence="1">JCM 11548</strain>
    </source>
</reference>
<dbReference type="Proteomes" id="UP000001431">
    <property type="component" value="Chromosome"/>
</dbReference>
<proteinExistence type="predicted"/>
<dbReference type="HOGENOM" id="CLU_996117_0_0_2"/>
<sequence length="277" mass="29801">MITQIVDYTAEVHVAYEVDVVVSPLCRAPPPTPRIEAWATLGELFRDLYGVGVSEHLADQAALGLERVDPVLLFAQLPLGVMYTARLMPYGRDTAQCTSAWPDPATAAVAVVSNGVSSIAVDLRLWQGDPRPLLRYAAAKGAKTQLILTKPLDLPGDVVFHSSVPPYARERYVRAPGDLSATGRAVALKAVAPMSRVDEEQSPAFKEALARVAEVLDLGEEVFADLVEQGVVSHGFLLDLAQPSQLAYLVKWGLVERVAGGWGASAKLIYLYGLLKG</sequence>
<dbReference type="OrthoDB" id="27829at2157"/>
<dbReference type="RefSeq" id="WP_011849217.1">
    <property type="nucleotide sequence ID" value="NC_009073.1"/>
</dbReference>
<dbReference type="STRING" id="410359.Pcal_0532"/>
<dbReference type="EMBL" id="CP000561">
    <property type="protein sequence ID" value="ABO07959.1"/>
    <property type="molecule type" value="Genomic_DNA"/>
</dbReference>
<protein>
    <submittedName>
        <fullName evidence="1">Uncharacterized protein</fullName>
    </submittedName>
</protein>
<dbReference type="eggNOG" id="arCOG05516">
    <property type="taxonomic scope" value="Archaea"/>
</dbReference>
<dbReference type="KEGG" id="pcl:Pcal_0532"/>
<dbReference type="AlphaFoldDB" id="A3MTJ2"/>
<evidence type="ECO:0000313" key="1">
    <source>
        <dbReference type="EMBL" id="ABO07959.1"/>
    </source>
</evidence>
<evidence type="ECO:0000313" key="2">
    <source>
        <dbReference type="Proteomes" id="UP000001431"/>
    </source>
</evidence>
<accession>A3MTJ2</accession>
<name>A3MTJ2_PYRCJ</name>